<comment type="subcellular location">
    <subcellularLocation>
        <location evidence="1">Membrane</location>
        <topology evidence="1">Multi-pass membrane protein</topology>
    </subcellularLocation>
</comment>
<feature type="transmembrane region" description="Helical" evidence="5">
    <location>
        <begin position="114"/>
        <end position="135"/>
    </location>
</feature>
<dbReference type="InterPro" id="IPR003752">
    <property type="entry name" value="DiS_bond_form_DsbB/BdbC"/>
</dbReference>
<dbReference type="SUPFAM" id="SSF158442">
    <property type="entry name" value="DsbB-like"/>
    <property type="match status" value="1"/>
</dbReference>
<evidence type="ECO:0000313" key="6">
    <source>
        <dbReference type="EMBL" id="MET4724285.1"/>
    </source>
</evidence>
<feature type="transmembrane region" description="Helical" evidence="5">
    <location>
        <begin position="76"/>
        <end position="94"/>
    </location>
</feature>
<keyword evidence="7" id="KW-1185">Reference proteome</keyword>
<feature type="transmembrane region" description="Helical" evidence="5">
    <location>
        <begin position="17"/>
        <end position="38"/>
    </location>
</feature>
<evidence type="ECO:0000256" key="4">
    <source>
        <dbReference type="ARBA" id="ARBA00023136"/>
    </source>
</evidence>
<protein>
    <submittedName>
        <fullName evidence="6">Disulfide bond formation protein DsbB</fullName>
    </submittedName>
</protein>
<dbReference type="EMBL" id="JBEPTQ010000002">
    <property type="protein sequence ID" value="MET4724285.1"/>
    <property type="molecule type" value="Genomic_DNA"/>
</dbReference>
<dbReference type="InterPro" id="IPR023380">
    <property type="entry name" value="DsbB-like_sf"/>
</dbReference>
<keyword evidence="4 5" id="KW-0472">Membrane</keyword>
<dbReference type="Gene3D" id="1.20.1550.10">
    <property type="entry name" value="DsbB-like"/>
    <property type="match status" value="1"/>
</dbReference>
<evidence type="ECO:0000256" key="3">
    <source>
        <dbReference type="ARBA" id="ARBA00022989"/>
    </source>
</evidence>
<feature type="transmembrane region" description="Helical" evidence="5">
    <location>
        <begin position="156"/>
        <end position="173"/>
    </location>
</feature>
<organism evidence="6 7">
    <name type="scientific">Bradyrhizobium japonicum</name>
    <dbReference type="NCBI Taxonomy" id="375"/>
    <lineage>
        <taxon>Bacteria</taxon>
        <taxon>Pseudomonadati</taxon>
        <taxon>Pseudomonadota</taxon>
        <taxon>Alphaproteobacteria</taxon>
        <taxon>Hyphomicrobiales</taxon>
        <taxon>Nitrobacteraceae</taxon>
        <taxon>Bradyrhizobium</taxon>
    </lineage>
</organism>
<dbReference type="Proteomes" id="UP001549291">
    <property type="component" value="Unassembled WGS sequence"/>
</dbReference>
<proteinExistence type="predicted"/>
<dbReference type="Pfam" id="PF02600">
    <property type="entry name" value="DsbB"/>
    <property type="match status" value="1"/>
</dbReference>
<evidence type="ECO:0000313" key="7">
    <source>
        <dbReference type="Proteomes" id="UP001549291"/>
    </source>
</evidence>
<gene>
    <name evidence="6" type="ORF">ABIF63_008391</name>
</gene>
<comment type="caution">
    <text evidence="6">The sequence shown here is derived from an EMBL/GenBank/DDBJ whole genome shotgun (WGS) entry which is preliminary data.</text>
</comment>
<sequence length="191" mass="20300">MAEMGTTEMSEQRPVGAILNMLGLLGISLILTVAFAYQLALGELPCPLCLLQRAGFIAIGMGFLFNLRLGERPSHYAMILVSSLVTGFVSMRQVSLHLAPGDPGYGSALFGLHFYTWALIAAIGIVCYVALVFVLTDLSGKREGDAPLNGATSNTVFAIFALLVAANLLSTVLECGAGQCDDNPVRYLLLK</sequence>
<evidence type="ECO:0000256" key="2">
    <source>
        <dbReference type="ARBA" id="ARBA00022692"/>
    </source>
</evidence>
<keyword evidence="3 5" id="KW-1133">Transmembrane helix</keyword>
<evidence type="ECO:0000256" key="5">
    <source>
        <dbReference type="SAM" id="Phobius"/>
    </source>
</evidence>
<evidence type="ECO:0000256" key="1">
    <source>
        <dbReference type="ARBA" id="ARBA00004141"/>
    </source>
</evidence>
<name>A0ABV2S6Z4_BRAJP</name>
<reference evidence="6 7" key="1">
    <citation type="submission" date="2024-06" db="EMBL/GenBank/DDBJ databases">
        <title>Genomic Encyclopedia of Type Strains, Phase V (KMG-V): Genome sequencing to study the core and pangenomes of soil and plant-associated prokaryotes.</title>
        <authorList>
            <person name="Whitman W."/>
        </authorList>
    </citation>
    <scope>NUCLEOTIDE SEQUENCE [LARGE SCALE GENOMIC DNA]</scope>
    <source>
        <strain evidence="6 7">USDA 160</strain>
    </source>
</reference>
<accession>A0ABV2S6Z4</accession>
<feature type="transmembrane region" description="Helical" evidence="5">
    <location>
        <begin position="50"/>
        <end position="69"/>
    </location>
</feature>
<keyword evidence="2 5" id="KW-0812">Transmembrane</keyword>